<feature type="domain" description="DUF6980" evidence="1">
    <location>
        <begin position="7"/>
        <end position="66"/>
    </location>
</feature>
<evidence type="ECO:0000313" key="3">
    <source>
        <dbReference type="Proteomes" id="UP000184211"/>
    </source>
</evidence>
<evidence type="ECO:0000259" key="1">
    <source>
        <dbReference type="Pfam" id="PF22400"/>
    </source>
</evidence>
<gene>
    <name evidence="2" type="ORF">SAMN04488044_1313</name>
</gene>
<name>A0A1M5MT98_9RHOB</name>
<protein>
    <recommendedName>
        <fullName evidence="1">DUF6980 domain-containing protein</fullName>
    </recommendedName>
</protein>
<reference evidence="3" key="1">
    <citation type="submission" date="2016-11" db="EMBL/GenBank/DDBJ databases">
        <authorList>
            <person name="Varghese N."/>
            <person name="Submissions S."/>
        </authorList>
    </citation>
    <scope>NUCLEOTIDE SEQUENCE [LARGE SCALE GENOMIC DNA]</scope>
    <source>
        <strain evidence="3">DSM 28223</strain>
    </source>
</reference>
<dbReference type="InterPro" id="IPR053918">
    <property type="entry name" value="DUF6980"/>
</dbReference>
<evidence type="ECO:0000313" key="2">
    <source>
        <dbReference type="EMBL" id="SHG80003.1"/>
    </source>
</evidence>
<sequence>MSCQNDYCCTRLKSDLEQTCALHADRFECPDALINKSKYGYGIIIHDGGSSSISISFCPWYGTKLDK</sequence>
<accession>A0A1M5MT98</accession>
<dbReference type="Proteomes" id="UP000184211">
    <property type="component" value="Unassembled WGS sequence"/>
</dbReference>
<proteinExistence type="predicted"/>
<dbReference type="EMBL" id="FQWM01000002">
    <property type="protein sequence ID" value="SHG80003.1"/>
    <property type="molecule type" value="Genomic_DNA"/>
</dbReference>
<dbReference type="AlphaFoldDB" id="A0A1M5MT98"/>
<organism evidence="2 3">
    <name type="scientific">Cognatishimia maritima</name>
    <dbReference type="NCBI Taxonomy" id="870908"/>
    <lineage>
        <taxon>Bacteria</taxon>
        <taxon>Pseudomonadati</taxon>
        <taxon>Pseudomonadota</taxon>
        <taxon>Alphaproteobacteria</taxon>
        <taxon>Rhodobacterales</taxon>
        <taxon>Paracoccaceae</taxon>
        <taxon>Cognatishimia</taxon>
    </lineage>
</organism>
<dbReference type="OrthoDB" id="4206464at2"/>
<dbReference type="RefSeq" id="WP_072791865.1">
    <property type="nucleotide sequence ID" value="NZ_FQWM01000002.1"/>
</dbReference>
<keyword evidence="3" id="KW-1185">Reference proteome</keyword>
<dbReference type="Pfam" id="PF22400">
    <property type="entry name" value="DUF6980"/>
    <property type="match status" value="1"/>
</dbReference>